<evidence type="ECO:0000313" key="2">
    <source>
        <dbReference type="Proteomes" id="UP001150925"/>
    </source>
</evidence>
<protein>
    <submittedName>
        <fullName evidence="1">Uncharacterized protein</fullName>
    </submittedName>
</protein>
<name>A0A9W8E3B1_9FUNG</name>
<reference evidence="1" key="1">
    <citation type="submission" date="2022-07" db="EMBL/GenBank/DDBJ databases">
        <title>Phylogenomic reconstructions and comparative analyses of Kickxellomycotina fungi.</title>
        <authorList>
            <person name="Reynolds N.K."/>
            <person name="Stajich J.E."/>
            <person name="Barry K."/>
            <person name="Grigoriev I.V."/>
            <person name="Crous P."/>
            <person name="Smith M.E."/>
        </authorList>
    </citation>
    <scope>NUCLEOTIDE SEQUENCE</scope>
    <source>
        <strain evidence="1">RSA 1196</strain>
    </source>
</reference>
<proteinExistence type="predicted"/>
<dbReference type="OrthoDB" id="5693813at2759"/>
<dbReference type="AlphaFoldDB" id="A0A9W8E3B1"/>
<keyword evidence="2" id="KW-1185">Reference proteome</keyword>
<comment type="caution">
    <text evidence="1">The sequence shown here is derived from an EMBL/GenBank/DDBJ whole genome shotgun (WGS) entry which is preliminary data.</text>
</comment>
<accession>A0A9W8E3B1</accession>
<organism evidence="1 2">
    <name type="scientific">Dispira parvispora</name>
    <dbReference type="NCBI Taxonomy" id="1520584"/>
    <lineage>
        <taxon>Eukaryota</taxon>
        <taxon>Fungi</taxon>
        <taxon>Fungi incertae sedis</taxon>
        <taxon>Zoopagomycota</taxon>
        <taxon>Kickxellomycotina</taxon>
        <taxon>Dimargaritomycetes</taxon>
        <taxon>Dimargaritales</taxon>
        <taxon>Dimargaritaceae</taxon>
        <taxon>Dispira</taxon>
    </lineage>
</organism>
<gene>
    <name evidence="1" type="ORF">IWQ62_006909</name>
</gene>
<evidence type="ECO:0000313" key="1">
    <source>
        <dbReference type="EMBL" id="KAJ1948295.1"/>
    </source>
</evidence>
<feature type="non-terminal residue" evidence="1">
    <location>
        <position position="1"/>
    </location>
</feature>
<sequence length="88" mass="10280">PSDPIALETAGRWKDSDDQAVAKWFQTRHEWLQTCIRRLEAQYRQTQVASLATLDPQDFIKGVQQWVDQLDDDSRQDVVRELMATLHL</sequence>
<dbReference type="Proteomes" id="UP001150925">
    <property type="component" value="Unassembled WGS sequence"/>
</dbReference>
<dbReference type="EMBL" id="JANBPY010004375">
    <property type="protein sequence ID" value="KAJ1948295.1"/>
    <property type="molecule type" value="Genomic_DNA"/>
</dbReference>